<dbReference type="InterPro" id="IPR022419">
    <property type="entry name" value="Porphobilin_deaminase_cofac_BS"/>
</dbReference>
<dbReference type="AlphaFoldDB" id="W0V2G0"/>
<dbReference type="eggNOG" id="COG0181">
    <property type="taxonomic scope" value="Bacteria"/>
</dbReference>
<dbReference type="Proteomes" id="UP000027604">
    <property type="component" value="Chromosome I"/>
</dbReference>
<dbReference type="InterPro" id="IPR036803">
    <property type="entry name" value="Porphobilinogen_deaminase_C_sf"/>
</dbReference>
<evidence type="ECO:0000256" key="7">
    <source>
        <dbReference type="ARBA" id="ARBA00048169"/>
    </source>
</evidence>
<evidence type="ECO:0000256" key="5">
    <source>
        <dbReference type="ARBA" id="ARBA00022679"/>
    </source>
</evidence>
<dbReference type="EMBL" id="HG322949">
    <property type="protein sequence ID" value="CDG82066.1"/>
    <property type="molecule type" value="Genomic_DNA"/>
</dbReference>
<evidence type="ECO:0000259" key="9">
    <source>
        <dbReference type="Pfam" id="PF01379"/>
    </source>
</evidence>
<dbReference type="Gene3D" id="3.40.190.10">
    <property type="entry name" value="Periplasmic binding protein-like II"/>
    <property type="match status" value="2"/>
</dbReference>
<comment type="catalytic activity">
    <reaction evidence="7 8">
        <text>4 porphobilinogen + H2O = hydroxymethylbilane + 4 NH4(+)</text>
        <dbReference type="Rhea" id="RHEA:13185"/>
        <dbReference type="ChEBI" id="CHEBI:15377"/>
        <dbReference type="ChEBI" id="CHEBI:28938"/>
        <dbReference type="ChEBI" id="CHEBI:57845"/>
        <dbReference type="ChEBI" id="CHEBI:58126"/>
        <dbReference type="EC" id="2.5.1.61"/>
    </reaction>
</comment>
<dbReference type="PANTHER" id="PTHR11557">
    <property type="entry name" value="PORPHOBILINOGEN DEAMINASE"/>
    <property type="match status" value="1"/>
</dbReference>
<comment type="similarity">
    <text evidence="3 8">Belongs to the HMBS family.</text>
</comment>
<dbReference type="GO" id="GO:0005737">
    <property type="term" value="C:cytoplasm"/>
    <property type="evidence" value="ECO:0007669"/>
    <property type="project" value="UniProtKB-UniRule"/>
</dbReference>
<evidence type="ECO:0000313" key="12">
    <source>
        <dbReference type="Proteomes" id="UP000027604"/>
    </source>
</evidence>
<evidence type="ECO:0000256" key="3">
    <source>
        <dbReference type="ARBA" id="ARBA00005638"/>
    </source>
</evidence>
<proteinExistence type="inferred from homology"/>
<comment type="function">
    <text evidence="1 8">Tetrapolymerization of the monopyrrole PBG into the hydroxymethylbilane pre-uroporphyrinogen in several discrete steps.</text>
</comment>
<name>W0V2G0_9BURK</name>
<gene>
    <name evidence="8 11" type="primary">hemC</name>
    <name evidence="11" type="ORF">GJA_1413</name>
</gene>
<dbReference type="InterPro" id="IPR022418">
    <property type="entry name" value="Porphobilinogen_deaminase_C"/>
</dbReference>
<evidence type="ECO:0000256" key="8">
    <source>
        <dbReference type="HAMAP-Rule" id="MF_00260"/>
    </source>
</evidence>
<dbReference type="HAMAP" id="MF_00260">
    <property type="entry name" value="Porphobil_deam"/>
    <property type="match status" value="1"/>
</dbReference>
<evidence type="ECO:0000256" key="1">
    <source>
        <dbReference type="ARBA" id="ARBA00002869"/>
    </source>
</evidence>
<accession>W0V2G0</accession>
<comment type="cofactor">
    <cofactor evidence="8">
        <name>dipyrromethane</name>
        <dbReference type="ChEBI" id="CHEBI:60342"/>
    </cofactor>
    <text evidence="8">Binds 1 dipyrromethane group covalently.</text>
</comment>
<keyword evidence="6 8" id="KW-0627">Porphyrin biosynthesis</keyword>
<dbReference type="InterPro" id="IPR022417">
    <property type="entry name" value="Porphobilin_deaminase_N"/>
</dbReference>
<dbReference type="Pfam" id="PF03900">
    <property type="entry name" value="Porphobil_deamC"/>
    <property type="match status" value="1"/>
</dbReference>
<comment type="pathway">
    <text evidence="2">Porphyrin-containing compound metabolism; protoporphyrin-IX biosynthesis; coproporphyrinogen-III from 5-aminolevulinate: step 2/4.</text>
</comment>
<keyword evidence="12" id="KW-1185">Reference proteome</keyword>
<evidence type="ECO:0000259" key="10">
    <source>
        <dbReference type="Pfam" id="PF03900"/>
    </source>
</evidence>
<dbReference type="STRING" id="1349767.GJA_1413"/>
<keyword evidence="5 8" id="KW-0808">Transferase</keyword>
<dbReference type="PANTHER" id="PTHR11557:SF0">
    <property type="entry name" value="PORPHOBILINOGEN DEAMINASE"/>
    <property type="match status" value="1"/>
</dbReference>
<dbReference type="EC" id="2.5.1.61" evidence="8"/>
<reference evidence="11 12" key="1">
    <citation type="journal article" date="2015" name="Genome Announc.">
        <title>Genome Sequence of Mushroom Soft-Rot Pathogen Janthinobacterium agaricidamnosum.</title>
        <authorList>
            <person name="Graupner K."/>
            <person name="Lackner G."/>
            <person name="Hertweck C."/>
        </authorList>
    </citation>
    <scope>NUCLEOTIDE SEQUENCE [LARGE SCALE GENOMIC DNA]</scope>
    <source>
        <strain evidence="12">NBRC 102515 / DSM 9628</strain>
    </source>
</reference>
<evidence type="ECO:0000313" key="11">
    <source>
        <dbReference type="EMBL" id="CDG82066.1"/>
    </source>
</evidence>
<dbReference type="SUPFAM" id="SSF53850">
    <property type="entry name" value="Periplasmic binding protein-like II"/>
    <property type="match status" value="1"/>
</dbReference>
<dbReference type="PIRSF" id="PIRSF001438">
    <property type="entry name" value="4pyrrol_synth_OHMeBilane_synth"/>
    <property type="match status" value="1"/>
</dbReference>
<evidence type="ECO:0000256" key="4">
    <source>
        <dbReference type="ARBA" id="ARBA00011245"/>
    </source>
</evidence>
<evidence type="ECO:0000256" key="2">
    <source>
        <dbReference type="ARBA" id="ARBA00004735"/>
    </source>
</evidence>
<feature type="modified residue" description="S-(dipyrrolylmethanemethyl)cysteine" evidence="8">
    <location>
        <position position="253"/>
    </location>
</feature>
<feature type="domain" description="Porphobilinogen deaminase C-terminal" evidence="10">
    <location>
        <begin position="239"/>
        <end position="305"/>
    </location>
</feature>
<dbReference type="Pfam" id="PF01379">
    <property type="entry name" value="Porphobil_deam"/>
    <property type="match status" value="1"/>
</dbReference>
<dbReference type="GO" id="GO:0004418">
    <property type="term" value="F:hydroxymethylbilane synthase activity"/>
    <property type="evidence" value="ECO:0007669"/>
    <property type="project" value="UniProtKB-UniRule"/>
</dbReference>
<comment type="subunit">
    <text evidence="4 8">Monomer.</text>
</comment>
<dbReference type="SUPFAM" id="SSF54782">
    <property type="entry name" value="Porphobilinogen deaminase (hydroxymethylbilane synthase), C-terminal domain"/>
    <property type="match status" value="1"/>
</dbReference>
<dbReference type="FunFam" id="3.40.190.10:FF:000004">
    <property type="entry name" value="Porphobilinogen deaminase"/>
    <property type="match status" value="1"/>
</dbReference>
<dbReference type="KEGG" id="jag:GJA_1413"/>
<evidence type="ECO:0000256" key="6">
    <source>
        <dbReference type="ARBA" id="ARBA00023244"/>
    </source>
</evidence>
<dbReference type="PRINTS" id="PR00151">
    <property type="entry name" value="PORPHBDMNASE"/>
</dbReference>
<dbReference type="NCBIfam" id="TIGR00212">
    <property type="entry name" value="hemC"/>
    <property type="match status" value="1"/>
</dbReference>
<dbReference type="PROSITE" id="PS00533">
    <property type="entry name" value="PORPHOBILINOGEN_DEAM"/>
    <property type="match status" value="1"/>
</dbReference>
<feature type="domain" description="Porphobilinogen deaminase N-terminal" evidence="9">
    <location>
        <begin position="14"/>
        <end position="217"/>
    </location>
</feature>
<sequence>MNSSELTQNIPSRLVIASRESRLAMWQAEHVRDRLALLYPQCSVEILGMTTRGDQILDRTLSKVGGKGLFVKELEVAMADGRADLAVHCLKDLPMDLPEGYSLAAILDREDPRDALVCNDYPSLDALPPGAVVGTSSLRRQALVAARYPHLEIRPLRGNLDTRLGKLDRGDYAAIILAAAGLNRLGLAHRIRALLDPEYSLPAAGQGTLAIEIMGERHDGVDLMRLLAPLNHSATAVVSLAERKVSRIFGGSCQIPLAAYATLDGATLRLRALVATPDGQRIATADVSGPADAPEALGEQAAAVLRAQDAAGILLSCAVQPDQHEGLTPHG</sequence>
<comment type="miscellaneous">
    <text evidence="8">The porphobilinogen subunits are added to the dipyrromethane group.</text>
</comment>
<dbReference type="HOGENOM" id="CLU_019704_0_2_4"/>
<organism evidence="11 12">
    <name type="scientific">Janthinobacterium agaricidamnosum NBRC 102515 = DSM 9628</name>
    <dbReference type="NCBI Taxonomy" id="1349767"/>
    <lineage>
        <taxon>Bacteria</taxon>
        <taxon>Pseudomonadati</taxon>
        <taxon>Pseudomonadota</taxon>
        <taxon>Betaproteobacteria</taxon>
        <taxon>Burkholderiales</taxon>
        <taxon>Oxalobacteraceae</taxon>
        <taxon>Janthinobacterium</taxon>
    </lineage>
</organism>
<dbReference type="InterPro" id="IPR000860">
    <property type="entry name" value="HemC"/>
</dbReference>
<dbReference type="GO" id="GO:0006782">
    <property type="term" value="P:protoporphyrinogen IX biosynthetic process"/>
    <property type="evidence" value="ECO:0007669"/>
    <property type="project" value="UniProtKB-UniRule"/>
</dbReference>
<dbReference type="FunFam" id="3.40.190.10:FF:000005">
    <property type="entry name" value="Porphobilinogen deaminase"/>
    <property type="match status" value="1"/>
</dbReference>
<dbReference type="UniPathway" id="UPA00251">
    <property type="reaction ID" value="UER00319"/>
</dbReference>
<protein>
    <recommendedName>
        <fullName evidence="8">Porphobilinogen deaminase</fullName>
        <shortName evidence="8">PBG</shortName>
        <ecNumber evidence="8">2.5.1.61</ecNumber>
    </recommendedName>
    <alternativeName>
        <fullName evidence="8">Hydroxymethylbilane synthase</fullName>
        <shortName evidence="8">HMBS</shortName>
    </alternativeName>
    <alternativeName>
        <fullName evidence="8">Pre-uroporphyrinogen synthase</fullName>
    </alternativeName>
</protein>
<dbReference type="Gene3D" id="3.30.160.40">
    <property type="entry name" value="Porphobilinogen deaminase, C-terminal domain"/>
    <property type="match status" value="1"/>
</dbReference>
<dbReference type="PATRIC" id="fig|1349767.4.peg.3116"/>